<dbReference type="AlphaFoldDB" id="A0A4R8SZZ2"/>
<organism evidence="2 3">
    <name type="scientific">Mycobacteroides salmoniphilum</name>
    <dbReference type="NCBI Taxonomy" id="404941"/>
    <lineage>
        <taxon>Bacteria</taxon>
        <taxon>Bacillati</taxon>
        <taxon>Actinomycetota</taxon>
        <taxon>Actinomycetes</taxon>
        <taxon>Mycobacteriales</taxon>
        <taxon>Mycobacteriaceae</taxon>
        <taxon>Mycobacteroides</taxon>
    </lineage>
</organism>
<evidence type="ECO:0000256" key="1">
    <source>
        <dbReference type="SAM" id="MobiDB-lite"/>
    </source>
</evidence>
<comment type="caution">
    <text evidence="2">The sequence shown here is derived from an EMBL/GenBank/DDBJ whole genome shotgun (WGS) entry which is preliminary data.</text>
</comment>
<dbReference type="EMBL" id="PECL01000003">
    <property type="protein sequence ID" value="TEA09173.1"/>
    <property type="molecule type" value="Genomic_DNA"/>
</dbReference>
<reference evidence="2 3" key="1">
    <citation type="journal article" date="2019" name="Sci. Rep.">
        <title>Extended insight into the Mycobacterium chelonae-abscessus complex through whole genome sequencing of Mycobacterium salmoniphilum outbreak and Mycobacterium salmoniphilum-like strains.</title>
        <authorList>
            <person name="Behra P.R.K."/>
            <person name="Das S."/>
            <person name="Pettersson B.M.F."/>
            <person name="Shirreff L."/>
            <person name="DuCote T."/>
            <person name="Jacobsson K.G."/>
            <person name="Ennis D.G."/>
            <person name="Kirsebom L.A."/>
        </authorList>
    </citation>
    <scope>NUCLEOTIDE SEQUENCE [LARGE SCALE GENOMIC DNA]</scope>
    <source>
        <strain evidence="2 3">CCUG 60884</strain>
    </source>
</reference>
<gene>
    <name evidence="2" type="ORF">CCUG60884_00342</name>
</gene>
<proteinExistence type="predicted"/>
<accession>A0A4R8SZZ2</accession>
<sequence length="103" mass="11562">MADFRIDTDQLKTNSEALTGHADKVRNWLQDFDDPAFYDQYSKTTSFVGAPMAAALREHGRQTREHTELIADRIQNNGEQSHALAAEAHTKDVEGAQSVQVFK</sequence>
<evidence type="ECO:0000313" key="3">
    <source>
        <dbReference type="Proteomes" id="UP000294604"/>
    </source>
</evidence>
<evidence type="ECO:0000313" key="2">
    <source>
        <dbReference type="EMBL" id="TEA09173.1"/>
    </source>
</evidence>
<name>A0A4R8SZZ2_9MYCO</name>
<dbReference type="Proteomes" id="UP000294604">
    <property type="component" value="Unassembled WGS sequence"/>
</dbReference>
<feature type="region of interest" description="Disordered" evidence="1">
    <location>
        <begin position="80"/>
        <end position="103"/>
    </location>
</feature>
<protein>
    <submittedName>
        <fullName evidence="2">Uncharacterized protein</fullName>
    </submittedName>
</protein>
<dbReference type="RefSeq" id="WP_134081123.1">
    <property type="nucleotide sequence ID" value="NZ_PECL01000003.1"/>
</dbReference>